<dbReference type="EMBL" id="GBRH01274681">
    <property type="protein sequence ID" value="JAD23214.1"/>
    <property type="molecule type" value="Transcribed_RNA"/>
</dbReference>
<reference evidence="1" key="1">
    <citation type="submission" date="2014-09" db="EMBL/GenBank/DDBJ databases">
        <authorList>
            <person name="Magalhaes I.L.F."/>
            <person name="Oliveira U."/>
            <person name="Santos F.R."/>
            <person name="Vidigal T.H.D.A."/>
            <person name="Brescovit A.D."/>
            <person name="Santos A.J."/>
        </authorList>
    </citation>
    <scope>NUCLEOTIDE SEQUENCE</scope>
    <source>
        <tissue evidence="1">Shoot tissue taken approximately 20 cm above the soil surface</tissue>
    </source>
</reference>
<accession>A0A0A8YB62</accession>
<name>A0A0A8YB62_ARUDO</name>
<protein>
    <submittedName>
        <fullName evidence="1">Uncharacterized protein</fullName>
    </submittedName>
</protein>
<sequence>MVSTYPNQKFYVHFFLVYFCISHKHFLDCLFRFLGIKGKVAYISIEEQMSKEVVTLTLHR</sequence>
<proteinExistence type="predicted"/>
<organism evidence="1">
    <name type="scientific">Arundo donax</name>
    <name type="common">Giant reed</name>
    <name type="synonym">Donax arundinaceus</name>
    <dbReference type="NCBI Taxonomy" id="35708"/>
    <lineage>
        <taxon>Eukaryota</taxon>
        <taxon>Viridiplantae</taxon>
        <taxon>Streptophyta</taxon>
        <taxon>Embryophyta</taxon>
        <taxon>Tracheophyta</taxon>
        <taxon>Spermatophyta</taxon>
        <taxon>Magnoliopsida</taxon>
        <taxon>Liliopsida</taxon>
        <taxon>Poales</taxon>
        <taxon>Poaceae</taxon>
        <taxon>PACMAD clade</taxon>
        <taxon>Arundinoideae</taxon>
        <taxon>Arundineae</taxon>
        <taxon>Arundo</taxon>
    </lineage>
</organism>
<dbReference type="AlphaFoldDB" id="A0A0A8YB62"/>
<evidence type="ECO:0000313" key="1">
    <source>
        <dbReference type="EMBL" id="JAD23214.1"/>
    </source>
</evidence>
<reference evidence="1" key="2">
    <citation type="journal article" date="2015" name="Data Brief">
        <title>Shoot transcriptome of the giant reed, Arundo donax.</title>
        <authorList>
            <person name="Barrero R.A."/>
            <person name="Guerrero F.D."/>
            <person name="Moolhuijzen P."/>
            <person name="Goolsby J.A."/>
            <person name="Tidwell J."/>
            <person name="Bellgard S.E."/>
            <person name="Bellgard M.I."/>
        </authorList>
    </citation>
    <scope>NUCLEOTIDE SEQUENCE</scope>
    <source>
        <tissue evidence="1">Shoot tissue taken approximately 20 cm above the soil surface</tissue>
    </source>
</reference>